<dbReference type="EMBL" id="AZHW01001647">
    <property type="protein sequence ID" value="ETW92124.1"/>
    <property type="molecule type" value="Genomic_DNA"/>
</dbReference>
<comment type="caution">
    <text evidence="2">The sequence shown here is derived from an EMBL/GenBank/DDBJ whole genome shotgun (WGS) entry which is preliminary data.</text>
</comment>
<accession>W4L2I1</accession>
<protein>
    <recommendedName>
        <fullName evidence="1">DUF4240 domain-containing protein</fullName>
    </recommendedName>
</protein>
<feature type="domain" description="DUF4240" evidence="1">
    <location>
        <begin position="53"/>
        <end position="146"/>
    </location>
</feature>
<dbReference type="PATRIC" id="fig|1429438.4.peg.8309"/>
<reference evidence="2 3" key="1">
    <citation type="journal article" date="2014" name="Nature">
        <title>An environmental bacterial taxon with a large and distinct metabolic repertoire.</title>
        <authorList>
            <person name="Wilson M.C."/>
            <person name="Mori T."/>
            <person name="Ruckert C."/>
            <person name="Uria A.R."/>
            <person name="Helf M.J."/>
            <person name="Takada K."/>
            <person name="Gernert C."/>
            <person name="Steffens U.A."/>
            <person name="Heycke N."/>
            <person name="Schmitt S."/>
            <person name="Rinke C."/>
            <person name="Helfrich E.J."/>
            <person name="Brachmann A.O."/>
            <person name="Gurgui C."/>
            <person name="Wakimoto T."/>
            <person name="Kracht M."/>
            <person name="Crusemann M."/>
            <person name="Hentschel U."/>
            <person name="Abe I."/>
            <person name="Matsunaga S."/>
            <person name="Kalinowski J."/>
            <person name="Takeyama H."/>
            <person name="Piel J."/>
        </authorList>
    </citation>
    <scope>NUCLEOTIDE SEQUENCE [LARGE SCALE GENOMIC DNA]</scope>
    <source>
        <strain evidence="3">TSY1</strain>
    </source>
</reference>
<sequence length="170" mass="20041">MDEQQFWAIIDEAWKSDINLLAFRNDVWSTIDLPSSKESFDEKYSNNDSYIPNEEMLIEFIQGRLDSLSAEELHQFDMILERKLFDIDRQDVHEHTDGSDDGFLYCRGFIVAIGQEYYDAVNRDPSNAMFDWECEELTHISWHLYEEKFGEMPTSGISRETCSNKEGWPE</sequence>
<evidence type="ECO:0000259" key="1">
    <source>
        <dbReference type="Pfam" id="PF14024"/>
    </source>
</evidence>
<dbReference type="InterPro" id="IPR025334">
    <property type="entry name" value="DUF4240"/>
</dbReference>
<dbReference type="AlphaFoldDB" id="W4L2I1"/>
<dbReference type="HOGENOM" id="CLU_1559676_0_0_7"/>
<name>W4L2I1_ENTF1</name>
<keyword evidence="3" id="KW-1185">Reference proteome</keyword>
<evidence type="ECO:0000313" key="3">
    <source>
        <dbReference type="Proteomes" id="UP000019141"/>
    </source>
</evidence>
<dbReference type="Pfam" id="PF14024">
    <property type="entry name" value="DUF4240"/>
    <property type="match status" value="1"/>
</dbReference>
<gene>
    <name evidence="2" type="ORF">ETSY1_45025</name>
</gene>
<evidence type="ECO:0000313" key="2">
    <source>
        <dbReference type="EMBL" id="ETW92124.1"/>
    </source>
</evidence>
<dbReference type="Proteomes" id="UP000019141">
    <property type="component" value="Unassembled WGS sequence"/>
</dbReference>
<organism evidence="2 3">
    <name type="scientific">Entotheonella factor</name>
    <dbReference type="NCBI Taxonomy" id="1429438"/>
    <lineage>
        <taxon>Bacteria</taxon>
        <taxon>Pseudomonadati</taxon>
        <taxon>Nitrospinota/Tectimicrobiota group</taxon>
        <taxon>Candidatus Tectimicrobiota</taxon>
        <taxon>Candidatus Entotheonellia</taxon>
        <taxon>Candidatus Entotheonellales</taxon>
        <taxon>Candidatus Entotheonellaceae</taxon>
        <taxon>Candidatus Entotheonella</taxon>
    </lineage>
</organism>
<proteinExistence type="predicted"/>